<evidence type="ECO:0000313" key="6">
    <source>
        <dbReference type="RefSeq" id="XP_014471438.1"/>
    </source>
</evidence>
<dbReference type="KEGG" id="dqu:106742739"/>
<evidence type="ECO:0000313" key="8">
    <source>
        <dbReference type="RefSeq" id="XP_014471440.1"/>
    </source>
</evidence>
<dbReference type="RefSeq" id="XP_014471437.1">
    <property type="nucleotide sequence ID" value="XM_014615951.1"/>
</dbReference>
<gene>
    <name evidence="5 6 7 8" type="primary">LOC106742739</name>
</gene>
<feature type="region of interest" description="Disordered" evidence="2">
    <location>
        <begin position="1"/>
        <end position="43"/>
    </location>
</feature>
<sequence length="347" mass="40072">MEKHVTRRPPREHRSSGEGGAEQRREGRLRRAAEKRPSAPRGMIVTSKHPVNEEHFVYVFQVEVTSKFSSPCRTAKNVTAQFAIDLICQSGTFNATRIMCHIGNYNNIETVRPMPRRLNYENKTIDFLDFSRDSPPFEIAFFREGIGGYYIEFNSIPARLMNVYRMIGNELNIGVDVKAQDNQNLFVYMERSHIGRCSTEYKIRREPTVTWQWPNLNINLTSFVDFDIEKETVVITKQRNITDCVMLENYSFSVRFWSEYVPTTTVSEGLVKSTNSLSMCSRGIKSLSKNVFNLYDEHKNVIGYVTDIINLKLRAYQELPANQVFAFDKMKTGLDRIVLLSTNVDIV</sequence>
<dbReference type="RefSeq" id="XP_014471440.1">
    <property type="nucleotide sequence ID" value="XM_014615954.1"/>
</dbReference>
<dbReference type="Gene3D" id="2.30.230.10">
    <property type="entry name" value="Lipovitellin, beta-sheet shell regions, chain A"/>
    <property type="match status" value="1"/>
</dbReference>
<evidence type="ECO:0000313" key="7">
    <source>
        <dbReference type="RefSeq" id="XP_014471439.1"/>
    </source>
</evidence>
<dbReference type="Proteomes" id="UP000515204">
    <property type="component" value="Unplaced"/>
</dbReference>
<evidence type="ECO:0000256" key="1">
    <source>
        <dbReference type="ARBA" id="ARBA00022729"/>
    </source>
</evidence>
<protein>
    <submittedName>
        <fullName evidence="5 6">Uncharacterized protein LOC106742739 isoform X1</fullName>
    </submittedName>
</protein>
<dbReference type="OrthoDB" id="7699294at2759"/>
<name>A0A6P3WZE9_DINQU</name>
<proteinExistence type="predicted"/>
<dbReference type="Pfam" id="PF01347">
    <property type="entry name" value="Vitellogenin_N"/>
    <property type="match status" value="1"/>
</dbReference>
<dbReference type="InterPro" id="IPR015819">
    <property type="entry name" value="Lipid_transp_b-sht_shell"/>
</dbReference>
<dbReference type="RefSeq" id="XP_014471439.1">
    <property type="nucleotide sequence ID" value="XM_014615953.1"/>
</dbReference>
<dbReference type="GO" id="GO:0005319">
    <property type="term" value="F:lipid transporter activity"/>
    <property type="evidence" value="ECO:0007669"/>
    <property type="project" value="InterPro"/>
</dbReference>
<accession>A0A6P3WZE9</accession>
<feature type="compositionally biased region" description="Basic residues" evidence="2">
    <location>
        <begin position="1"/>
        <end position="11"/>
    </location>
</feature>
<feature type="domain" description="Vitellogenin" evidence="3">
    <location>
        <begin position="126"/>
        <end position="283"/>
    </location>
</feature>
<dbReference type="AlphaFoldDB" id="A0A6P3WZE9"/>
<dbReference type="SUPFAM" id="SSF56968">
    <property type="entry name" value="Lipovitellin-phosvitin complex, beta-sheet shell regions"/>
    <property type="match status" value="1"/>
</dbReference>
<evidence type="ECO:0000313" key="5">
    <source>
        <dbReference type="RefSeq" id="XP_014471437.1"/>
    </source>
</evidence>
<feature type="compositionally biased region" description="Basic and acidic residues" evidence="2">
    <location>
        <begin position="12"/>
        <end position="37"/>
    </location>
</feature>
<organism evidence="4 8">
    <name type="scientific">Dinoponera quadriceps</name>
    <name type="common">South American ant</name>
    <dbReference type="NCBI Taxonomy" id="609295"/>
    <lineage>
        <taxon>Eukaryota</taxon>
        <taxon>Metazoa</taxon>
        <taxon>Ecdysozoa</taxon>
        <taxon>Arthropoda</taxon>
        <taxon>Hexapoda</taxon>
        <taxon>Insecta</taxon>
        <taxon>Pterygota</taxon>
        <taxon>Neoptera</taxon>
        <taxon>Endopterygota</taxon>
        <taxon>Hymenoptera</taxon>
        <taxon>Apocrita</taxon>
        <taxon>Aculeata</taxon>
        <taxon>Formicoidea</taxon>
        <taxon>Formicidae</taxon>
        <taxon>Ponerinae</taxon>
        <taxon>Ponerini</taxon>
        <taxon>Dinoponera</taxon>
    </lineage>
</organism>
<dbReference type="InterPro" id="IPR015816">
    <property type="entry name" value="Vitellinogen_b-sht_N"/>
</dbReference>
<keyword evidence="1" id="KW-0732">Signal</keyword>
<dbReference type="RefSeq" id="XP_014471438.1">
    <property type="nucleotide sequence ID" value="XM_014615952.1"/>
</dbReference>
<evidence type="ECO:0000313" key="4">
    <source>
        <dbReference type="Proteomes" id="UP000515204"/>
    </source>
</evidence>
<evidence type="ECO:0000259" key="3">
    <source>
        <dbReference type="Pfam" id="PF01347"/>
    </source>
</evidence>
<evidence type="ECO:0000256" key="2">
    <source>
        <dbReference type="SAM" id="MobiDB-lite"/>
    </source>
</evidence>
<reference evidence="5 6" key="1">
    <citation type="submission" date="2025-04" db="UniProtKB">
        <authorList>
            <consortium name="RefSeq"/>
        </authorList>
    </citation>
    <scope>IDENTIFICATION</scope>
</reference>
<dbReference type="InterPro" id="IPR001747">
    <property type="entry name" value="Vitellogenin_N"/>
</dbReference>
<dbReference type="GeneID" id="106742739"/>
<keyword evidence="4" id="KW-1185">Reference proteome</keyword>